<evidence type="ECO:0000259" key="4">
    <source>
        <dbReference type="PROSITE" id="PS51071"/>
    </source>
</evidence>
<dbReference type="SUPFAM" id="SSF53697">
    <property type="entry name" value="SIS domain"/>
    <property type="match status" value="1"/>
</dbReference>
<dbReference type="PROSITE" id="PS51464">
    <property type="entry name" value="SIS"/>
    <property type="match status" value="1"/>
</dbReference>
<dbReference type="AlphaFoldDB" id="A0A0H2MUI2"/>
<dbReference type="GO" id="GO:0097367">
    <property type="term" value="F:carbohydrate derivative binding"/>
    <property type="evidence" value="ECO:0007669"/>
    <property type="project" value="InterPro"/>
</dbReference>
<dbReference type="RefSeq" id="WP_047764335.1">
    <property type="nucleotide sequence ID" value="NZ_LAQL01000007.1"/>
</dbReference>
<dbReference type="PROSITE" id="PS51071">
    <property type="entry name" value="HTH_RPIR"/>
    <property type="match status" value="1"/>
</dbReference>
<evidence type="ECO:0000259" key="5">
    <source>
        <dbReference type="PROSITE" id="PS51464"/>
    </source>
</evidence>
<evidence type="ECO:0000256" key="2">
    <source>
        <dbReference type="ARBA" id="ARBA00023125"/>
    </source>
</evidence>
<evidence type="ECO:0000313" key="6">
    <source>
        <dbReference type="EMBL" id="KLN60370.1"/>
    </source>
</evidence>
<evidence type="ECO:0000256" key="3">
    <source>
        <dbReference type="ARBA" id="ARBA00023163"/>
    </source>
</evidence>
<evidence type="ECO:0000256" key="1">
    <source>
        <dbReference type="ARBA" id="ARBA00023015"/>
    </source>
</evidence>
<dbReference type="EMBL" id="LAQL01000007">
    <property type="protein sequence ID" value="KLN60370.1"/>
    <property type="molecule type" value="Genomic_DNA"/>
</dbReference>
<reference evidence="6 7" key="1">
    <citation type="submission" date="2015-03" db="EMBL/GenBank/DDBJ databases">
        <title>Genome Sequence of Kiloniella spongiae MEBiC09566, isolated from a marine sponge.</title>
        <authorList>
            <person name="Shao Z."/>
            <person name="Wang L."/>
            <person name="Li X."/>
        </authorList>
    </citation>
    <scope>NUCLEOTIDE SEQUENCE [LARGE SCALE GENOMIC DNA]</scope>
    <source>
        <strain evidence="6 7">MEBiC09566</strain>
    </source>
</reference>
<dbReference type="InterPro" id="IPR047640">
    <property type="entry name" value="RpiR-like"/>
</dbReference>
<dbReference type="InterPro" id="IPR035472">
    <property type="entry name" value="RpiR-like_SIS"/>
</dbReference>
<dbReference type="PANTHER" id="PTHR30514">
    <property type="entry name" value="GLUCOKINASE"/>
    <property type="match status" value="1"/>
</dbReference>
<comment type="caution">
    <text evidence="6">The sequence shown here is derived from an EMBL/GenBank/DDBJ whole genome shotgun (WGS) entry which is preliminary data.</text>
</comment>
<dbReference type="Gene3D" id="3.40.50.10490">
    <property type="entry name" value="Glucose-6-phosphate isomerase like protein, domain 1"/>
    <property type="match status" value="1"/>
</dbReference>
<dbReference type="PANTHER" id="PTHR30514:SF20">
    <property type="entry name" value="TRANSCRIPTIONAL REGULATOR"/>
    <property type="match status" value="1"/>
</dbReference>
<dbReference type="InterPro" id="IPR046348">
    <property type="entry name" value="SIS_dom_sf"/>
</dbReference>
<keyword evidence="2" id="KW-0238">DNA-binding</keyword>
<dbReference type="Pfam" id="PF01380">
    <property type="entry name" value="SIS"/>
    <property type="match status" value="1"/>
</dbReference>
<dbReference type="InterPro" id="IPR036388">
    <property type="entry name" value="WH-like_DNA-bd_sf"/>
</dbReference>
<accession>A0A0H2MUI2</accession>
<feature type="domain" description="SIS" evidence="5">
    <location>
        <begin position="136"/>
        <end position="274"/>
    </location>
</feature>
<dbReference type="GO" id="GO:1901135">
    <property type="term" value="P:carbohydrate derivative metabolic process"/>
    <property type="evidence" value="ECO:0007669"/>
    <property type="project" value="InterPro"/>
</dbReference>
<dbReference type="PATRIC" id="fig|1489064.4.peg.3612"/>
<dbReference type="Proteomes" id="UP000035444">
    <property type="component" value="Unassembled WGS sequence"/>
</dbReference>
<keyword evidence="3" id="KW-0804">Transcription</keyword>
<dbReference type="OrthoDB" id="9814005at2"/>
<dbReference type="Gene3D" id="1.10.10.10">
    <property type="entry name" value="Winged helix-like DNA-binding domain superfamily/Winged helix DNA-binding domain"/>
    <property type="match status" value="1"/>
</dbReference>
<protein>
    <recommendedName>
        <fullName evidence="8">RpiR family transcriptional regulator</fullName>
    </recommendedName>
</protein>
<dbReference type="Pfam" id="PF01418">
    <property type="entry name" value="HTH_6"/>
    <property type="match status" value="1"/>
</dbReference>
<dbReference type="InterPro" id="IPR001347">
    <property type="entry name" value="SIS_dom"/>
</dbReference>
<sequence length="275" mass="30191">MIAPGTYDALRNELATRHDELSKRLKQIAEYALENPNDMALETVSAIAARAKVQPSSLIRFAKAFGYTGFSEMQKVFRSHLVENGSNYKERIRSLSRDNARQSNSSSVVLDDFIDGGIAALNNLRHVVSPEKLEQAVETLANADVIYLTAQKRAFPIASYLAYALAQLDKRCVLIDGNGGMFFEQARSIRKGDVLLAISFKSYASEVVQLVKETKNKDIPIVSISDGVLSPLAQHSDVCLEVEEVEVHAFRSLAASMTLALTLVVALGRALDQES</sequence>
<dbReference type="STRING" id="1489064.WH96_11485"/>
<feature type="domain" description="HTH rpiR-type" evidence="4">
    <location>
        <begin position="8"/>
        <end position="84"/>
    </location>
</feature>
<dbReference type="GO" id="GO:0003700">
    <property type="term" value="F:DNA-binding transcription factor activity"/>
    <property type="evidence" value="ECO:0007669"/>
    <property type="project" value="InterPro"/>
</dbReference>
<gene>
    <name evidence="6" type="ORF">WH96_11485</name>
</gene>
<name>A0A0H2MUI2_9PROT</name>
<dbReference type="InterPro" id="IPR009057">
    <property type="entry name" value="Homeodomain-like_sf"/>
</dbReference>
<proteinExistence type="predicted"/>
<evidence type="ECO:0008006" key="8">
    <source>
        <dbReference type="Google" id="ProtNLM"/>
    </source>
</evidence>
<dbReference type="SUPFAM" id="SSF46689">
    <property type="entry name" value="Homeodomain-like"/>
    <property type="match status" value="1"/>
</dbReference>
<keyword evidence="1" id="KW-0805">Transcription regulation</keyword>
<dbReference type="GO" id="GO:0003677">
    <property type="term" value="F:DNA binding"/>
    <property type="evidence" value="ECO:0007669"/>
    <property type="project" value="UniProtKB-KW"/>
</dbReference>
<dbReference type="CDD" id="cd05013">
    <property type="entry name" value="SIS_RpiR"/>
    <property type="match status" value="1"/>
</dbReference>
<organism evidence="6 7">
    <name type="scientific">Kiloniella spongiae</name>
    <dbReference type="NCBI Taxonomy" id="1489064"/>
    <lineage>
        <taxon>Bacteria</taxon>
        <taxon>Pseudomonadati</taxon>
        <taxon>Pseudomonadota</taxon>
        <taxon>Alphaproteobacteria</taxon>
        <taxon>Rhodospirillales</taxon>
        <taxon>Kiloniellaceae</taxon>
        <taxon>Kiloniella</taxon>
    </lineage>
</organism>
<evidence type="ECO:0000313" key="7">
    <source>
        <dbReference type="Proteomes" id="UP000035444"/>
    </source>
</evidence>
<keyword evidence="7" id="KW-1185">Reference proteome</keyword>
<dbReference type="InterPro" id="IPR000281">
    <property type="entry name" value="HTH_RpiR"/>
</dbReference>